<sequence length="105" mass="11562">MSIEQQVEILSELVQIMHDSADGAYDSLCCEFDHEAYEGGWSVGSAYAFVRDGVSVSKILADPDDRASDLVNQLHQVMQAHTGGDWSKFLLSVDGEGRANTKFTY</sequence>
<dbReference type="EMBL" id="CP083803">
    <property type="protein sequence ID" value="UXZ46809.1"/>
    <property type="molecule type" value="Genomic_DNA"/>
</dbReference>
<reference evidence="1" key="1">
    <citation type="submission" date="2021-08" db="EMBL/GenBank/DDBJ databases">
        <authorList>
            <person name="Yaryura P.M."/>
            <person name="Bianco M.I."/>
            <person name="Morais C."/>
            <person name="Setubal J.C."/>
        </authorList>
    </citation>
    <scope>NUCLEOTIDE SEQUENCE</scope>
    <source>
        <strain evidence="1">AP1</strain>
    </source>
</reference>
<accession>A0AAJ5SUM5</accession>
<dbReference type="RefSeq" id="WP_110605552.1">
    <property type="nucleotide sequence ID" value="NZ_CP083803.1"/>
</dbReference>
<dbReference type="SUPFAM" id="SSF160424">
    <property type="entry name" value="BH3703-like"/>
    <property type="match status" value="1"/>
</dbReference>
<dbReference type="Proteomes" id="UP001209279">
    <property type="component" value="Chromosome"/>
</dbReference>
<evidence type="ECO:0000313" key="1">
    <source>
        <dbReference type="EMBL" id="UXZ46809.1"/>
    </source>
</evidence>
<proteinExistence type="predicted"/>
<dbReference type="AlphaFoldDB" id="A0AAJ5SUM5"/>
<evidence type="ECO:0000313" key="2">
    <source>
        <dbReference type="Proteomes" id="UP001209279"/>
    </source>
</evidence>
<gene>
    <name evidence="1" type="ORF">K7K07_07355</name>
</gene>
<dbReference type="InterPro" id="IPR036170">
    <property type="entry name" value="YezG-like_sf"/>
</dbReference>
<protein>
    <submittedName>
        <fullName evidence="1">Uncharacterized protein</fullName>
    </submittedName>
</protein>
<name>A0AAJ5SUM5_9PSED</name>
<organism evidence="1 2">
    <name type="scientific">Pseudomonas soli</name>
    <dbReference type="NCBI Taxonomy" id="1306993"/>
    <lineage>
        <taxon>Bacteria</taxon>
        <taxon>Pseudomonadati</taxon>
        <taxon>Pseudomonadota</taxon>
        <taxon>Gammaproteobacteria</taxon>
        <taxon>Pseudomonadales</taxon>
        <taxon>Pseudomonadaceae</taxon>
        <taxon>Pseudomonas</taxon>
    </lineage>
</organism>